<protein>
    <recommendedName>
        <fullName evidence="3">NADPH-dependent FMN reductase</fullName>
    </recommendedName>
</protein>
<proteinExistence type="predicted"/>
<dbReference type="SUPFAM" id="SSF52218">
    <property type="entry name" value="Flavoproteins"/>
    <property type="match status" value="1"/>
</dbReference>
<accession>A0A1I1ASJ0</accession>
<evidence type="ECO:0008006" key="3">
    <source>
        <dbReference type="Google" id="ProtNLM"/>
    </source>
</evidence>
<sequence>MNVGIYSFSSRRSPGNCKRISDFIMNKFELCNFSYFDIDKMDIHRCSNCEYQCFHDNLSCIYNKDEAKSIFTSIILNDLSIFIVPIYCDFPPSSLFILNERSQSFFKNFLQYDNFKNKKKAFILISNTNICNVKNIIKHMFQVEDDNSFLVLSSHDYNLKSINGDLIQEKAVKDALYNFISKFIKDSR</sequence>
<organism evidence="1 2">
    <name type="scientific">Clostridium frigidicarnis</name>
    <dbReference type="NCBI Taxonomy" id="84698"/>
    <lineage>
        <taxon>Bacteria</taxon>
        <taxon>Bacillati</taxon>
        <taxon>Bacillota</taxon>
        <taxon>Clostridia</taxon>
        <taxon>Eubacteriales</taxon>
        <taxon>Clostridiaceae</taxon>
        <taxon>Clostridium</taxon>
    </lineage>
</organism>
<dbReference type="EMBL" id="FOKI01000044">
    <property type="protein sequence ID" value="SFB40386.1"/>
    <property type="molecule type" value="Genomic_DNA"/>
</dbReference>
<dbReference type="RefSeq" id="WP_090042892.1">
    <property type="nucleotide sequence ID" value="NZ_FOKI01000044.1"/>
</dbReference>
<evidence type="ECO:0000313" key="2">
    <source>
        <dbReference type="Proteomes" id="UP000198619"/>
    </source>
</evidence>
<reference evidence="1 2" key="1">
    <citation type="submission" date="2016-10" db="EMBL/GenBank/DDBJ databases">
        <authorList>
            <person name="de Groot N.N."/>
        </authorList>
    </citation>
    <scope>NUCLEOTIDE SEQUENCE [LARGE SCALE GENOMIC DNA]</scope>
    <source>
        <strain evidence="1 2">DSM 12271</strain>
    </source>
</reference>
<dbReference type="Gene3D" id="3.40.50.360">
    <property type="match status" value="1"/>
</dbReference>
<dbReference type="InterPro" id="IPR029039">
    <property type="entry name" value="Flavoprotein-like_sf"/>
</dbReference>
<evidence type="ECO:0000313" key="1">
    <source>
        <dbReference type="EMBL" id="SFB40386.1"/>
    </source>
</evidence>
<keyword evidence="2" id="KW-1185">Reference proteome</keyword>
<dbReference type="STRING" id="84698.SAMN04488528_10444"/>
<gene>
    <name evidence="1" type="ORF">SAMN04488528_10444</name>
</gene>
<dbReference type="AlphaFoldDB" id="A0A1I1ASJ0"/>
<dbReference type="Proteomes" id="UP000198619">
    <property type="component" value="Unassembled WGS sequence"/>
</dbReference>
<name>A0A1I1ASJ0_9CLOT</name>